<gene>
    <name evidence="2" type="ORF">G3T36_03110</name>
</gene>
<accession>A0A6L9XTX5</accession>
<keyword evidence="3" id="KW-1185">Reference proteome</keyword>
<proteinExistence type="predicted"/>
<protein>
    <submittedName>
        <fullName evidence="2">Uncharacterized protein</fullName>
    </submittedName>
</protein>
<reference evidence="2 3" key="1">
    <citation type="journal article" date="2014" name="J. Microbiol.">
        <title>Diaminobutyricibacter tongyongensis gen. nov., sp. nov. and Homoserinibacter gongjuensis gen. nov., sp. nov. belong to the family Microbacteriaceae.</title>
        <authorList>
            <person name="Kim S.J."/>
            <person name="Ahn J.H."/>
            <person name="Weon H.Y."/>
            <person name="Hamada M."/>
            <person name="Suzuki K."/>
            <person name="Kwon S.W."/>
        </authorList>
    </citation>
    <scope>NUCLEOTIDE SEQUENCE [LARGE SCALE GENOMIC DNA]</scope>
    <source>
        <strain evidence="2 3">NBRC 108724</strain>
    </source>
</reference>
<organism evidence="2 3">
    <name type="scientific">Leifsonia tongyongensis</name>
    <dbReference type="NCBI Taxonomy" id="1268043"/>
    <lineage>
        <taxon>Bacteria</taxon>
        <taxon>Bacillati</taxon>
        <taxon>Actinomycetota</taxon>
        <taxon>Actinomycetes</taxon>
        <taxon>Micrococcales</taxon>
        <taxon>Microbacteriaceae</taxon>
        <taxon>Leifsonia</taxon>
    </lineage>
</organism>
<feature type="region of interest" description="Disordered" evidence="1">
    <location>
        <begin position="31"/>
        <end position="50"/>
    </location>
</feature>
<evidence type="ECO:0000313" key="3">
    <source>
        <dbReference type="Proteomes" id="UP000474967"/>
    </source>
</evidence>
<dbReference type="AlphaFoldDB" id="A0A6L9XTX5"/>
<dbReference type="RefSeq" id="WP_163287942.1">
    <property type="nucleotide sequence ID" value="NZ_JAAGWY010000001.1"/>
</dbReference>
<sequence length="86" mass="9166">MARNTGHTGKQQLAARAAEWLDDKLVPVLGPPPLGPYGADDPQPEAHTSCPICGEPLAQHRLERDGEHSYLHCPNGSGVFETGRAA</sequence>
<evidence type="ECO:0000313" key="2">
    <source>
        <dbReference type="EMBL" id="NEN04852.1"/>
    </source>
</evidence>
<comment type="caution">
    <text evidence="2">The sequence shown here is derived from an EMBL/GenBank/DDBJ whole genome shotgun (WGS) entry which is preliminary data.</text>
</comment>
<dbReference type="EMBL" id="JAAGWY010000001">
    <property type="protein sequence ID" value="NEN04852.1"/>
    <property type="molecule type" value="Genomic_DNA"/>
</dbReference>
<evidence type="ECO:0000256" key="1">
    <source>
        <dbReference type="SAM" id="MobiDB-lite"/>
    </source>
</evidence>
<dbReference type="Proteomes" id="UP000474967">
    <property type="component" value="Unassembled WGS sequence"/>
</dbReference>
<name>A0A6L9XTX5_9MICO</name>